<dbReference type="RefSeq" id="WP_090069554.1">
    <property type="nucleotide sequence ID" value="NZ_FOFT01000012.1"/>
</dbReference>
<reference evidence="2" key="1">
    <citation type="submission" date="2016-10" db="EMBL/GenBank/DDBJ databases">
        <authorList>
            <person name="Varghese N."/>
            <person name="Submissions S."/>
        </authorList>
    </citation>
    <scope>NUCLEOTIDE SEQUENCE [LARGE SCALE GENOMIC DNA]</scope>
    <source>
        <strain evidence="2">CGMCC 4.578</strain>
    </source>
</reference>
<evidence type="ECO:0000313" key="1">
    <source>
        <dbReference type="EMBL" id="SES37478.1"/>
    </source>
</evidence>
<accession>A0A1H9WU64</accession>
<proteinExistence type="predicted"/>
<dbReference type="OrthoDB" id="9882575at2"/>
<name>A0A1H9WU64_9PSEU</name>
<organism evidence="1 2">
    <name type="scientific">Lentzea flaviverrucosa</name>
    <dbReference type="NCBI Taxonomy" id="200379"/>
    <lineage>
        <taxon>Bacteria</taxon>
        <taxon>Bacillati</taxon>
        <taxon>Actinomycetota</taxon>
        <taxon>Actinomycetes</taxon>
        <taxon>Pseudonocardiales</taxon>
        <taxon>Pseudonocardiaceae</taxon>
        <taxon>Lentzea</taxon>
    </lineage>
</organism>
<protein>
    <submittedName>
        <fullName evidence="1">Uncharacterized protein</fullName>
    </submittedName>
</protein>
<sequence length="112" mass="12596">MTAVFVLKVFVLLAFVGYLGYAAVCARPRFLSWPMFTMITFSRFQLSDGDDGGPIDHWRHLVTFDSYHDIGTVDEFLGYLRGVHGIYAEGVVTYVDTDGVHRLEVSDGELDL</sequence>
<gene>
    <name evidence="1" type="ORF">SAMN05216195_112236</name>
</gene>
<dbReference type="EMBL" id="FOFT01000012">
    <property type="protein sequence ID" value="SES37478.1"/>
    <property type="molecule type" value="Genomic_DNA"/>
</dbReference>
<dbReference type="Proteomes" id="UP000199028">
    <property type="component" value="Unassembled WGS sequence"/>
</dbReference>
<evidence type="ECO:0000313" key="2">
    <source>
        <dbReference type="Proteomes" id="UP000199028"/>
    </source>
</evidence>
<keyword evidence="2" id="KW-1185">Reference proteome</keyword>
<dbReference type="AlphaFoldDB" id="A0A1H9WU64"/>